<proteinExistence type="predicted"/>
<accession>A0A481Z866</accession>
<gene>
    <name evidence="1" type="ORF">LCPAC304_04400</name>
</gene>
<organism evidence="1">
    <name type="scientific">Pithovirus LCPAC304</name>
    <dbReference type="NCBI Taxonomy" id="2506594"/>
    <lineage>
        <taxon>Viruses</taxon>
        <taxon>Pithoviruses</taxon>
    </lineage>
</organism>
<protein>
    <submittedName>
        <fullName evidence="1">Uncharacterized protein</fullName>
    </submittedName>
</protein>
<evidence type="ECO:0000313" key="1">
    <source>
        <dbReference type="EMBL" id="QBK92093.1"/>
    </source>
</evidence>
<sequence length="154" mass="18017">MYTDLVHLEFVVRSGALPSLPAEMVSHIQSFLKPPVNPMWELLKRNPDKDWDWRVLSANPNITMEIIQNNPDKPWSGDGLSMNPNLTIEMILNSPHTHDPTSYFWNWYWVSSNTGITWEDIQNHPELPWNWNRVSVNAFRATNTNSSLLSPYRW</sequence>
<dbReference type="EMBL" id="MK500567">
    <property type="protein sequence ID" value="QBK92093.1"/>
    <property type="molecule type" value="Genomic_DNA"/>
</dbReference>
<reference evidence="1" key="1">
    <citation type="journal article" date="2019" name="MBio">
        <title>Virus Genomes from Deep Sea Sediments Expand the Ocean Megavirome and Support Independent Origins of Viral Gigantism.</title>
        <authorList>
            <person name="Backstrom D."/>
            <person name="Yutin N."/>
            <person name="Jorgensen S.L."/>
            <person name="Dharamshi J."/>
            <person name="Homa F."/>
            <person name="Zaremba-Niedwiedzka K."/>
            <person name="Spang A."/>
            <person name="Wolf Y.I."/>
            <person name="Koonin E.V."/>
            <person name="Ettema T.J."/>
        </authorList>
    </citation>
    <scope>NUCLEOTIDE SEQUENCE</scope>
</reference>
<name>A0A481Z866_9VIRU</name>